<evidence type="ECO:0000313" key="14">
    <source>
        <dbReference type="EMBL" id="KAK9888804.1"/>
    </source>
</evidence>
<evidence type="ECO:0000256" key="1">
    <source>
        <dbReference type="ARBA" id="ARBA00004651"/>
    </source>
</evidence>
<dbReference type="InterPro" id="IPR050332">
    <property type="entry name" value="GPCR_2"/>
</dbReference>
<dbReference type="PROSITE" id="PS50261">
    <property type="entry name" value="G_PROTEIN_RECEP_F2_4"/>
    <property type="match status" value="1"/>
</dbReference>
<dbReference type="InterPro" id="IPR017983">
    <property type="entry name" value="GPCR_2_secretin-like_CS"/>
</dbReference>
<dbReference type="PANTHER" id="PTHR45620:SF17">
    <property type="entry name" value="PDF RECEPTOR"/>
    <property type="match status" value="1"/>
</dbReference>
<dbReference type="Gene3D" id="4.10.1240.10">
    <property type="entry name" value="GPCR, family 2, extracellular hormone receptor domain"/>
    <property type="match status" value="1"/>
</dbReference>
<evidence type="ECO:0000256" key="5">
    <source>
        <dbReference type="ARBA" id="ARBA00022989"/>
    </source>
</evidence>
<dbReference type="InterPro" id="IPR017981">
    <property type="entry name" value="GPCR_2-like_7TM"/>
</dbReference>
<feature type="transmembrane region" description="Helical" evidence="11">
    <location>
        <begin position="221"/>
        <end position="244"/>
    </location>
</feature>
<evidence type="ECO:0000313" key="15">
    <source>
        <dbReference type="Proteomes" id="UP001431783"/>
    </source>
</evidence>
<dbReference type="GO" id="GO:0005886">
    <property type="term" value="C:plasma membrane"/>
    <property type="evidence" value="ECO:0007669"/>
    <property type="project" value="UniProtKB-SubCell"/>
</dbReference>
<dbReference type="GO" id="GO:0008528">
    <property type="term" value="F:G protein-coupled peptide receptor activity"/>
    <property type="evidence" value="ECO:0007669"/>
    <property type="project" value="TreeGrafter"/>
</dbReference>
<keyword evidence="4 11" id="KW-0812">Transmembrane</keyword>
<dbReference type="GO" id="GO:0007166">
    <property type="term" value="P:cell surface receptor signaling pathway"/>
    <property type="evidence" value="ECO:0007669"/>
    <property type="project" value="InterPro"/>
</dbReference>
<dbReference type="GO" id="GO:0007188">
    <property type="term" value="P:adenylate cyclase-modulating G protein-coupled receptor signaling pathway"/>
    <property type="evidence" value="ECO:0007669"/>
    <property type="project" value="TreeGrafter"/>
</dbReference>
<dbReference type="PROSITE" id="PS00649">
    <property type="entry name" value="G_PROTEIN_RECEP_F2_1"/>
    <property type="match status" value="1"/>
</dbReference>
<dbReference type="Pfam" id="PF00002">
    <property type="entry name" value="7tm_2"/>
    <property type="match status" value="1"/>
</dbReference>
<keyword evidence="7 11" id="KW-0472">Membrane</keyword>
<dbReference type="Gene3D" id="1.20.1070.10">
    <property type="entry name" value="Rhodopsin 7-helix transmembrane proteins"/>
    <property type="match status" value="1"/>
</dbReference>
<reference evidence="14 15" key="1">
    <citation type="submission" date="2023-03" db="EMBL/GenBank/DDBJ databases">
        <title>Genome insight into feeding habits of ladybird beetles.</title>
        <authorList>
            <person name="Li H.-S."/>
            <person name="Huang Y.-H."/>
            <person name="Pang H."/>
        </authorList>
    </citation>
    <scope>NUCLEOTIDE SEQUENCE [LARGE SCALE GENOMIC DNA]</scope>
    <source>
        <strain evidence="14">SYSU_2023b</strain>
        <tissue evidence="14">Whole body</tissue>
    </source>
</reference>
<evidence type="ECO:0000256" key="9">
    <source>
        <dbReference type="ARBA" id="ARBA00023180"/>
    </source>
</evidence>
<comment type="caution">
    <text evidence="14">The sequence shown here is derived from an EMBL/GenBank/DDBJ whole genome shotgun (WGS) entry which is preliminary data.</text>
</comment>
<gene>
    <name evidence="14" type="ORF">WA026_001027</name>
</gene>
<keyword evidence="5 11" id="KW-1133">Transmembrane helix</keyword>
<evidence type="ECO:0000256" key="8">
    <source>
        <dbReference type="ARBA" id="ARBA00023170"/>
    </source>
</evidence>
<feature type="domain" description="G-protein coupled receptors family 2 profile 1" evidence="12">
    <location>
        <begin position="5"/>
        <end position="86"/>
    </location>
</feature>
<evidence type="ECO:0000256" key="4">
    <source>
        <dbReference type="ARBA" id="ARBA00022692"/>
    </source>
</evidence>
<proteinExistence type="inferred from homology"/>
<feature type="transmembrane region" description="Helical" evidence="11">
    <location>
        <begin position="264"/>
        <end position="283"/>
    </location>
</feature>
<dbReference type="PANTHER" id="PTHR45620">
    <property type="entry name" value="PDF RECEPTOR-LIKE PROTEIN-RELATED"/>
    <property type="match status" value="1"/>
</dbReference>
<evidence type="ECO:0000256" key="10">
    <source>
        <dbReference type="ARBA" id="ARBA00023224"/>
    </source>
</evidence>
<evidence type="ECO:0000256" key="6">
    <source>
        <dbReference type="ARBA" id="ARBA00023040"/>
    </source>
</evidence>
<organism evidence="14 15">
    <name type="scientific">Henosepilachna vigintioctopunctata</name>
    <dbReference type="NCBI Taxonomy" id="420089"/>
    <lineage>
        <taxon>Eukaryota</taxon>
        <taxon>Metazoa</taxon>
        <taxon>Ecdysozoa</taxon>
        <taxon>Arthropoda</taxon>
        <taxon>Hexapoda</taxon>
        <taxon>Insecta</taxon>
        <taxon>Pterygota</taxon>
        <taxon>Neoptera</taxon>
        <taxon>Endopterygota</taxon>
        <taxon>Coleoptera</taxon>
        <taxon>Polyphaga</taxon>
        <taxon>Cucujiformia</taxon>
        <taxon>Coccinelloidea</taxon>
        <taxon>Coccinellidae</taxon>
        <taxon>Epilachninae</taxon>
        <taxon>Epilachnini</taxon>
        <taxon>Henosepilachna</taxon>
    </lineage>
</organism>
<sequence>MNDSVCLELFPQNNDSFCPTVFDKWLCWPSSPPGSTISKRCPQKPGLITSEYAYKYCQLNGTWEPNSKISNSVVGYTNYTRCFFPGVPYLFEMCEKIGPGRCKSITQVTRYLEMIGLTLSLTSLIMSLVIFYQFRVLRNNRTKIHKNLFISTLLHIMTRLFLYVDQMIGDYIQKTSVLHEIWATSLEYTKTTMFMWMFIEGLYLHNMITVTIFQEHSYIKLYFYMGYGLSALMSATWMITMIILESDWYYYYLLPYYWILEGPRSTIVIVNLLFLLNIIRVLVVKLRESRTSEIEQVRKAVRAAIFLLPLLGIANVTFLFFHQFDEAWKYALWSYTAHFFASFQGFFVAVLYCFLNGEVQSAIKNSFYSRMSLKGDYTPCRNVTIVSTAPDVNASRYQNEETPSKSAVDNTSVLVNHNSHPETIL</sequence>
<keyword evidence="15" id="KW-1185">Reference proteome</keyword>
<evidence type="ECO:0000259" key="12">
    <source>
        <dbReference type="PROSITE" id="PS50227"/>
    </source>
</evidence>
<protein>
    <submittedName>
        <fullName evidence="14">Uncharacterized protein</fullName>
    </submittedName>
</protein>
<comment type="similarity">
    <text evidence="2">Belongs to the G-protein coupled receptor 2 family.</text>
</comment>
<feature type="transmembrane region" description="Helical" evidence="11">
    <location>
        <begin position="144"/>
        <end position="164"/>
    </location>
</feature>
<keyword evidence="10" id="KW-0807">Transducer</keyword>
<keyword evidence="6" id="KW-0297">G-protein coupled receptor</keyword>
<dbReference type="InterPro" id="IPR001879">
    <property type="entry name" value="GPCR_2_extracellular_dom"/>
</dbReference>
<feature type="transmembrane region" description="Helical" evidence="11">
    <location>
        <begin position="330"/>
        <end position="355"/>
    </location>
</feature>
<feature type="domain" description="G-protein coupled receptors family 2 profile 2" evidence="13">
    <location>
        <begin position="109"/>
        <end position="356"/>
    </location>
</feature>
<dbReference type="Proteomes" id="UP001431783">
    <property type="component" value="Unassembled WGS sequence"/>
</dbReference>
<feature type="transmembrane region" description="Helical" evidence="11">
    <location>
        <begin position="111"/>
        <end position="132"/>
    </location>
</feature>
<evidence type="ECO:0000259" key="13">
    <source>
        <dbReference type="PROSITE" id="PS50261"/>
    </source>
</evidence>
<comment type="subcellular location">
    <subcellularLocation>
        <location evidence="1">Cell membrane</location>
        <topology evidence="1">Multi-pass membrane protein</topology>
    </subcellularLocation>
</comment>
<feature type="transmembrane region" description="Helical" evidence="11">
    <location>
        <begin position="193"/>
        <end position="214"/>
    </location>
</feature>
<dbReference type="SMART" id="SM00008">
    <property type="entry name" value="HormR"/>
    <property type="match status" value="1"/>
</dbReference>
<feature type="transmembrane region" description="Helical" evidence="11">
    <location>
        <begin position="304"/>
        <end position="324"/>
    </location>
</feature>
<name>A0AAW1V6T8_9CUCU</name>
<keyword evidence="3" id="KW-1003">Cell membrane</keyword>
<dbReference type="PROSITE" id="PS00650">
    <property type="entry name" value="G_PROTEIN_RECEP_F2_2"/>
    <property type="match status" value="1"/>
</dbReference>
<keyword evidence="8" id="KW-0675">Receptor</keyword>
<keyword evidence="9" id="KW-0325">Glycoprotein</keyword>
<dbReference type="EMBL" id="JARQZJ010000121">
    <property type="protein sequence ID" value="KAK9888804.1"/>
    <property type="molecule type" value="Genomic_DNA"/>
</dbReference>
<dbReference type="Pfam" id="PF02793">
    <property type="entry name" value="HRM"/>
    <property type="match status" value="1"/>
</dbReference>
<evidence type="ECO:0000256" key="11">
    <source>
        <dbReference type="SAM" id="Phobius"/>
    </source>
</evidence>
<dbReference type="InterPro" id="IPR000832">
    <property type="entry name" value="GPCR_2_secretin-like"/>
</dbReference>
<dbReference type="PROSITE" id="PS50227">
    <property type="entry name" value="G_PROTEIN_RECEP_F2_3"/>
    <property type="match status" value="1"/>
</dbReference>
<dbReference type="SUPFAM" id="SSF111418">
    <property type="entry name" value="Hormone receptor domain"/>
    <property type="match status" value="1"/>
</dbReference>
<evidence type="ECO:0000256" key="7">
    <source>
        <dbReference type="ARBA" id="ARBA00023136"/>
    </source>
</evidence>
<dbReference type="PRINTS" id="PR00249">
    <property type="entry name" value="GPCRSECRETIN"/>
</dbReference>
<evidence type="ECO:0000256" key="3">
    <source>
        <dbReference type="ARBA" id="ARBA00022475"/>
    </source>
</evidence>
<dbReference type="InterPro" id="IPR036445">
    <property type="entry name" value="GPCR_2_extracell_dom_sf"/>
</dbReference>
<accession>A0AAW1V6T8</accession>
<evidence type="ECO:0000256" key="2">
    <source>
        <dbReference type="ARBA" id="ARBA00005314"/>
    </source>
</evidence>
<dbReference type="AlphaFoldDB" id="A0AAW1V6T8"/>